<dbReference type="EMBL" id="JAAIJQ010000209">
    <property type="protein sequence ID" value="NEV65305.1"/>
    <property type="molecule type" value="Genomic_DNA"/>
</dbReference>
<keyword evidence="3" id="KW-1185">Reference proteome</keyword>
<accession>A0A6M0K9R7</accession>
<organism evidence="2 3">
    <name type="scientific">Thiorhodococcus minor</name>
    <dbReference type="NCBI Taxonomy" id="57489"/>
    <lineage>
        <taxon>Bacteria</taxon>
        <taxon>Pseudomonadati</taxon>
        <taxon>Pseudomonadota</taxon>
        <taxon>Gammaproteobacteria</taxon>
        <taxon>Chromatiales</taxon>
        <taxon>Chromatiaceae</taxon>
        <taxon>Thiorhodococcus</taxon>
    </lineage>
</organism>
<dbReference type="Pfam" id="PF04754">
    <property type="entry name" value="Transposase_31"/>
    <property type="match status" value="1"/>
</dbReference>
<feature type="domain" description="Transposase (putative) YhgA-like" evidence="1">
    <location>
        <begin position="1"/>
        <end position="119"/>
    </location>
</feature>
<evidence type="ECO:0000313" key="3">
    <source>
        <dbReference type="Proteomes" id="UP000483379"/>
    </source>
</evidence>
<dbReference type="Proteomes" id="UP000483379">
    <property type="component" value="Unassembled WGS sequence"/>
</dbReference>
<protein>
    <recommendedName>
        <fullName evidence="1">Transposase (putative) YhgA-like domain-containing protein</fullName>
    </recommendedName>
</protein>
<reference evidence="2 3" key="1">
    <citation type="submission" date="2020-02" db="EMBL/GenBank/DDBJ databases">
        <title>Genome sequences of Thiorhodococcus mannitoliphagus and Thiorhodococcus minor, purple sulfur photosynthetic bacteria in the gammaproteobacterial family, Chromatiaceae.</title>
        <authorList>
            <person name="Aviles F.A."/>
            <person name="Meyer T.E."/>
            <person name="Kyndt J.A."/>
        </authorList>
    </citation>
    <scope>NUCLEOTIDE SEQUENCE [LARGE SCALE GENOMIC DNA]</scope>
    <source>
        <strain evidence="2 3">DSM 11518</strain>
    </source>
</reference>
<name>A0A6M0K9R7_9GAMM</name>
<sequence>MPLRMLHYVACFYQHLIKTKVTTPSKGLPPLLPMVLYNGGERWRVAEDIYVQVRPEPPVFLRSYQPHLRYYVIDEGRYTREQLGEIDTPLSGLFEVEIASGDRASLQAAVDRLVRLIQADPNKARLDRLITRWLKRHLQRLGAGIDLTQIHSLVEDTAMLAENLESWAKREREEGERIGVEKGERIGIEKGERIGVEKGERIGIEKGERIGIEKGREEGRLETAQETARNLIALGTMTESQIAQVTGLSVAQVEALRASDPD</sequence>
<dbReference type="InterPro" id="IPR006842">
    <property type="entry name" value="Transposase_31"/>
</dbReference>
<evidence type="ECO:0000259" key="1">
    <source>
        <dbReference type="Pfam" id="PF04754"/>
    </source>
</evidence>
<proteinExistence type="predicted"/>
<gene>
    <name evidence="2" type="ORF">G3446_26335</name>
</gene>
<dbReference type="AlphaFoldDB" id="A0A6M0K9R7"/>
<comment type="caution">
    <text evidence="2">The sequence shown here is derived from an EMBL/GenBank/DDBJ whole genome shotgun (WGS) entry which is preliminary data.</text>
</comment>
<evidence type="ECO:0000313" key="2">
    <source>
        <dbReference type="EMBL" id="NEV65305.1"/>
    </source>
</evidence>